<dbReference type="SMART" id="SM00276">
    <property type="entry name" value="GLECT"/>
    <property type="match status" value="1"/>
</dbReference>
<dbReference type="Ensembl" id="ENSHCOT00000009223.1">
    <property type="protein sequence ID" value="ENSHCOP00000019244.1"/>
    <property type="gene ID" value="ENSHCOG00000004419.1"/>
</dbReference>
<evidence type="ECO:0000256" key="2">
    <source>
        <dbReference type="RuleBase" id="RU102079"/>
    </source>
</evidence>
<organism evidence="6 7">
    <name type="scientific">Hippocampus comes</name>
    <name type="common">Tiger tail seahorse</name>
    <dbReference type="NCBI Taxonomy" id="109280"/>
    <lineage>
        <taxon>Eukaryota</taxon>
        <taxon>Metazoa</taxon>
        <taxon>Chordata</taxon>
        <taxon>Craniata</taxon>
        <taxon>Vertebrata</taxon>
        <taxon>Euteleostomi</taxon>
        <taxon>Actinopterygii</taxon>
        <taxon>Neopterygii</taxon>
        <taxon>Teleostei</taxon>
        <taxon>Neoteleostei</taxon>
        <taxon>Acanthomorphata</taxon>
        <taxon>Syngnathiaria</taxon>
        <taxon>Syngnathiformes</taxon>
        <taxon>Syngnathoidei</taxon>
        <taxon>Syngnathidae</taxon>
        <taxon>Hippocampus</taxon>
    </lineage>
</organism>
<dbReference type="Pfam" id="PF00059">
    <property type="entry name" value="Lectin_C"/>
    <property type="match status" value="1"/>
</dbReference>
<feature type="chain" id="PRO_5018530715" description="Galectin" evidence="3">
    <location>
        <begin position="22"/>
        <end position="334"/>
    </location>
</feature>
<evidence type="ECO:0000313" key="7">
    <source>
        <dbReference type="Proteomes" id="UP000264820"/>
    </source>
</evidence>
<dbReference type="Gene3D" id="2.60.120.200">
    <property type="match status" value="1"/>
</dbReference>
<dbReference type="SUPFAM" id="SSF49899">
    <property type="entry name" value="Concanavalin A-like lectins/glucanases"/>
    <property type="match status" value="1"/>
</dbReference>
<dbReference type="PANTHER" id="PTHR22803">
    <property type="entry name" value="MANNOSE, PHOSPHOLIPASE, LECTIN RECEPTOR RELATED"/>
    <property type="match status" value="1"/>
</dbReference>
<dbReference type="GO" id="GO:0030246">
    <property type="term" value="F:carbohydrate binding"/>
    <property type="evidence" value="ECO:0007669"/>
    <property type="project" value="UniProtKB-UniRule"/>
</dbReference>
<name>A0A3Q2YL75_HIPCM</name>
<dbReference type="InterPro" id="IPR050111">
    <property type="entry name" value="C-type_lectin/snaclec_domain"/>
</dbReference>
<dbReference type="Gene3D" id="3.10.100.10">
    <property type="entry name" value="Mannose-Binding Protein A, subunit A"/>
    <property type="match status" value="1"/>
</dbReference>
<feature type="domain" description="C-type lectin" evidence="4">
    <location>
        <begin position="32"/>
        <end position="147"/>
    </location>
</feature>
<protein>
    <recommendedName>
        <fullName evidence="2">Galectin</fullName>
    </recommendedName>
</protein>
<feature type="signal peptide" evidence="3">
    <location>
        <begin position="1"/>
        <end position="21"/>
    </location>
</feature>
<dbReference type="SUPFAM" id="SSF56436">
    <property type="entry name" value="C-type lectin-like"/>
    <property type="match status" value="1"/>
</dbReference>
<dbReference type="OrthoDB" id="7357196at2759"/>
<dbReference type="SMART" id="SM00034">
    <property type="entry name" value="CLECT"/>
    <property type="match status" value="1"/>
</dbReference>
<dbReference type="Pfam" id="PF00337">
    <property type="entry name" value="Gal-bind_lectin"/>
    <property type="match status" value="1"/>
</dbReference>
<dbReference type="PROSITE" id="PS51304">
    <property type="entry name" value="GALECTIN"/>
    <property type="match status" value="1"/>
</dbReference>
<proteinExistence type="predicted"/>
<dbReference type="GeneTree" id="ENSGT01010000226816"/>
<dbReference type="InterPro" id="IPR016186">
    <property type="entry name" value="C-type_lectin-like/link_sf"/>
</dbReference>
<dbReference type="InterPro" id="IPR001304">
    <property type="entry name" value="C-type_lectin-like"/>
</dbReference>
<reference evidence="6" key="2">
    <citation type="submission" date="2025-09" db="UniProtKB">
        <authorList>
            <consortium name="Ensembl"/>
        </authorList>
    </citation>
    <scope>IDENTIFICATION</scope>
</reference>
<keyword evidence="7" id="KW-1185">Reference proteome</keyword>
<keyword evidence="3" id="KW-0732">Signal</keyword>
<dbReference type="CDD" id="cd00070">
    <property type="entry name" value="GLECT"/>
    <property type="match status" value="1"/>
</dbReference>
<dbReference type="KEGG" id="hcq:109530573"/>
<dbReference type="GeneID" id="109530573"/>
<keyword evidence="1 2" id="KW-0430">Lectin</keyword>
<evidence type="ECO:0000256" key="3">
    <source>
        <dbReference type="SAM" id="SignalP"/>
    </source>
</evidence>
<dbReference type="PROSITE" id="PS50041">
    <property type="entry name" value="C_TYPE_LECTIN_2"/>
    <property type="match status" value="1"/>
</dbReference>
<accession>A0A3Q2YL75</accession>
<evidence type="ECO:0000256" key="1">
    <source>
        <dbReference type="ARBA" id="ARBA00022734"/>
    </source>
</evidence>
<reference evidence="6" key="1">
    <citation type="submission" date="2025-08" db="UniProtKB">
        <authorList>
            <consortium name="Ensembl"/>
        </authorList>
    </citation>
    <scope>IDENTIFICATION</scope>
</reference>
<dbReference type="InterPro" id="IPR001079">
    <property type="entry name" value="Galectin_CRD"/>
</dbReference>
<feature type="domain" description="Galectin" evidence="5">
    <location>
        <begin position="197"/>
        <end position="334"/>
    </location>
</feature>
<evidence type="ECO:0000259" key="4">
    <source>
        <dbReference type="PROSITE" id="PS50041"/>
    </source>
</evidence>
<dbReference type="SMART" id="SM00908">
    <property type="entry name" value="Gal-bind_lectin"/>
    <property type="match status" value="1"/>
</dbReference>
<dbReference type="AlphaFoldDB" id="A0A3Q2YL75"/>
<evidence type="ECO:0000313" key="6">
    <source>
        <dbReference type="Ensembl" id="ENSHCOP00000019244.1"/>
    </source>
</evidence>
<evidence type="ECO:0000259" key="5">
    <source>
        <dbReference type="PROSITE" id="PS51304"/>
    </source>
</evidence>
<dbReference type="InterPro" id="IPR016187">
    <property type="entry name" value="CTDL_fold"/>
</dbReference>
<dbReference type="InterPro" id="IPR013320">
    <property type="entry name" value="ConA-like_dom_sf"/>
</dbReference>
<sequence>MKTPLIATLIVTVCIWCTCTALSECPTSWLRLREHCYYFSTDQMSWRHAEYSCLSKGGHLASIWDREEQSWVRAQMSVSSAWIGLYYSQLSPAQWKWTDNTIYFFLASFWNSGKPSGYLLLRCAEVMSRAEGWDHVSCLKVQPYICKRAVDKTPIPPPRTNWETEICASDPSQSSCSSNDITCSCLLAMFANPNGGFKAALDHGLSVNRSIVIRGRANPSAERLIVNVRMYDSDDADGDNPTALRLAFHFEGGTIVLNSHLSNSWGEPQTEDFAEQCPFGAGLDFKIVILCDADAFRLTFNDMQQLDYKYQVQDLQSIKWLEVWYAQLTGIQLM</sequence>
<dbReference type="RefSeq" id="XP_019749970.1">
    <property type="nucleotide sequence ID" value="XM_019894411.1"/>
</dbReference>
<dbReference type="Proteomes" id="UP000264820">
    <property type="component" value="Unplaced"/>
</dbReference>